<organism evidence="1 2">
    <name type="scientific">Vitreoscilla massiliensis</name>
    <dbReference type="NCBI Taxonomy" id="1689272"/>
    <lineage>
        <taxon>Bacteria</taxon>
        <taxon>Pseudomonadati</taxon>
        <taxon>Pseudomonadota</taxon>
        <taxon>Betaproteobacteria</taxon>
        <taxon>Neisseriales</taxon>
        <taxon>Neisseriaceae</taxon>
        <taxon>Vitreoscilla</taxon>
    </lineage>
</organism>
<dbReference type="RefSeq" id="WP_058357549.1">
    <property type="nucleotide sequence ID" value="NZ_CABKVG010000010.1"/>
</dbReference>
<name>A0ABY4E048_9NEIS</name>
<keyword evidence="2" id="KW-1185">Reference proteome</keyword>
<evidence type="ECO:0000313" key="1">
    <source>
        <dbReference type="EMBL" id="UOO88760.1"/>
    </source>
</evidence>
<dbReference type="EMBL" id="CP091511">
    <property type="protein sequence ID" value="UOO88760.1"/>
    <property type="molecule type" value="Genomic_DNA"/>
</dbReference>
<accession>A0ABY4E048</accession>
<sequence length="138" mass="16192">MYITIENKNKEFIEEEILSKKYIPCTCSIKWDLFEISFHEYHLKDLILEVKDFDIRQLGEYLPLGAGGEWYAITSSLITIKKPENSATDLIIHDLGLYDHHVGWHWMYFGGVLTDDYCWDGIESREDDGLIKTFPLKL</sequence>
<dbReference type="Proteomes" id="UP000832011">
    <property type="component" value="Chromosome"/>
</dbReference>
<reference evidence="1 2" key="1">
    <citation type="journal article" date="2022" name="Res Sq">
        <title>Evolution of multicellular longitudinally dividing oral cavity symbionts (Neisseriaceae).</title>
        <authorList>
            <person name="Nyongesa S."/>
            <person name="Weber P."/>
            <person name="Bernet E."/>
            <person name="Pullido F."/>
            <person name="Nieckarz M."/>
            <person name="Delaby M."/>
            <person name="Nieves C."/>
            <person name="Viehboeck T."/>
            <person name="Krause N."/>
            <person name="Rivera-Millot A."/>
            <person name="Nakamura A."/>
            <person name="Vischer N."/>
            <person name="VanNieuwenhze M."/>
            <person name="Brun Y."/>
            <person name="Cava F."/>
            <person name="Bulgheresi S."/>
            <person name="Veyrier F."/>
        </authorList>
    </citation>
    <scope>NUCLEOTIDE SEQUENCE [LARGE SCALE GENOMIC DNA]</scope>
    <source>
        <strain evidence="1 2">SN4</strain>
    </source>
</reference>
<gene>
    <name evidence="1" type="ORF">LVJ82_15050</name>
</gene>
<evidence type="ECO:0000313" key="2">
    <source>
        <dbReference type="Proteomes" id="UP000832011"/>
    </source>
</evidence>
<proteinExistence type="predicted"/>
<protein>
    <submittedName>
        <fullName evidence="1">Uncharacterized protein</fullName>
    </submittedName>
</protein>